<name>A0ABT8YEV9_9SPHN</name>
<dbReference type="EMBL" id="JAUOTP010000013">
    <property type="protein sequence ID" value="MDO6416889.1"/>
    <property type="molecule type" value="Genomic_DNA"/>
</dbReference>
<evidence type="ECO:0000256" key="2">
    <source>
        <dbReference type="SAM" id="Phobius"/>
    </source>
</evidence>
<dbReference type="InterPro" id="IPR025570">
    <property type="entry name" value="DUF4337"/>
</dbReference>
<organism evidence="3 4">
    <name type="scientific">Sphingomonas natans</name>
    <dbReference type="NCBI Taxonomy" id="3063330"/>
    <lineage>
        <taxon>Bacteria</taxon>
        <taxon>Pseudomonadati</taxon>
        <taxon>Pseudomonadota</taxon>
        <taxon>Alphaproteobacteria</taxon>
        <taxon>Sphingomonadales</taxon>
        <taxon>Sphingomonadaceae</taxon>
        <taxon>Sphingomonas</taxon>
    </lineage>
</organism>
<evidence type="ECO:0000256" key="1">
    <source>
        <dbReference type="SAM" id="Coils"/>
    </source>
</evidence>
<keyword evidence="2" id="KW-0472">Membrane</keyword>
<feature type="transmembrane region" description="Helical" evidence="2">
    <location>
        <begin position="148"/>
        <end position="167"/>
    </location>
</feature>
<dbReference type="Proteomes" id="UP001169764">
    <property type="component" value="Unassembled WGS sequence"/>
</dbReference>
<sequence>MSETPDLPELDQPEIHDKRLNRAVAMTVVALSVSMALANIKDGNIVQNMQAAQATQVDTWNEYQATRLKLHMEEIAAVAPGADAVRAKAEIAKYTAESAQLKAQAAAAKADYDHNNYRDDQFDLSDGLASIALATTAIAALVELWGLLWFGWGAGALAVLFCVAGFAQLPIHPDWIVGWLT</sequence>
<comment type="caution">
    <text evidence="3">The sequence shown here is derived from an EMBL/GenBank/DDBJ whole genome shotgun (WGS) entry which is preliminary data.</text>
</comment>
<keyword evidence="1" id="KW-0175">Coiled coil</keyword>
<keyword evidence="2" id="KW-1133">Transmembrane helix</keyword>
<proteinExistence type="predicted"/>
<dbReference type="Pfam" id="PF14235">
    <property type="entry name" value="DUF4337"/>
    <property type="match status" value="1"/>
</dbReference>
<accession>A0ABT8YEV9</accession>
<keyword evidence="2" id="KW-0812">Transmembrane</keyword>
<gene>
    <name evidence="3" type="ORF">Q4F19_21070</name>
</gene>
<protein>
    <submittedName>
        <fullName evidence="3">DUF4337 family protein</fullName>
    </submittedName>
</protein>
<dbReference type="RefSeq" id="WP_303546816.1">
    <property type="nucleotide sequence ID" value="NZ_JAUOTP010000013.1"/>
</dbReference>
<evidence type="ECO:0000313" key="3">
    <source>
        <dbReference type="EMBL" id="MDO6416889.1"/>
    </source>
</evidence>
<evidence type="ECO:0000313" key="4">
    <source>
        <dbReference type="Proteomes" id="UP001169764"/>
    </source>
</evidence>
<keyword evidence="4" id="KW-1185">Reference proteome</keyword>
<reference evidence="3" key="1">
    <citation type="submission" date="2023-07" db="EMBL/GenBank/DDBJ databases">
        <authorList>
            <person name="Kim M."/>
        </authorList>
    </citation>
    <scope>NUCLEOTIDE SEQUENCE</scope>
    <source>
        <strain evidence="3">BIUV-7</strain>
    </source>
</reference>
<feature type="coiled-coil region" evidence="1">
    <location>
        <begin position="84"/>
        <end position="111"/>
    </location>
</feature>
<feature type="transmembrane region" description="Helical" evidence="2">
    <location>
        <begin position="20"/>
        <end position="40"/>
    </location>
</feature>